<feature type="non-terminal residue" evidence="1">
    <location>
        <position position="88"/>
    </location>
</feature>
<accession>A0A5C3KA83</accession>
<evidence type="ECO:0000313" key="1">
    <source>
        <dbReference type="EMBL" id="TFK16959.1"/>
    </source>
</evidence>
<organism evidence="1 2">
    <name type="scientific">Coprinopsis marcescibilis</name>
    <name type="common">Agaric fungus</name>
    <name type="synonym">Psathyrella marcescibilis</name>
    <dbReference type="NCBI Taxonomy" id="230819"/>
    <lineage>
        <taxon>Eukaryota</taxon>
        <taxon>Fungi</taxon>
        <taxon>Dikarya</taxon>
        <taxon>Basidiomycota</taxon>
        <taxon>Agaricomycotina</taxon>
        <taxon>Agaricomycetes</taxon>
        <taxon>Agaricomycetidae</taxon>
        <taxon>Agaricales</taxon>
        <taxon>Agaricineae</taxon>
        <taxon>Psathyrellaceae</taxon>
        <taxon>Coprinopsis</taxon>
    </lineage>
</organism>
<sequence length="88" mass="10216">MTQRLSRRQTMLAFDNHQTERFTIDHGLDQGNPYSVICYLIYNAGLLQIPKPCLRELMLLFVDDAGVSVSAKTFQETHRKLKDMMTRP</sequence>
<evidence type="ECO:0008006" key="3">
    <source>
        <dbReference type="Google" id="ProtNLM"/>
    </source>
</evidence>
<dbReference type="EMBL" id="ML210596">
    <property type="protein sequence ID" value="TFK16959.1"/>
    <property type="molecule type" value="Genomic_DNA"/>
</dbReference>
<dbReference type="Proteomes" id="UP000307440">
    <property type="component" value="Unassembled WGS sequence"/>
</dbReference>
<evidence type="ECO:0000313" key="2">
    <source>
        <dbReference type="Proteomes" id="UP000307440"/>
    </source>
</evidence>
<dbReference type="OrthoDB" id="3044497at2759"/>
<name>A0A5C3KA83_COPMA</name>
<protein>
    <recommendedName>
        <fullName evidence="3">Reverse transcriptase domain-containing protein</fullName>
    </recommendedName>
</protein>
<dbReference type="STRING" id="230819.A0A5C3KA83"/>
<dbReference type="AlphaFoldDB" id="A0A5C3KA83"/>
<reference evidence="1 2" key="1">
    <citation type="journal article" date="2019" name="Nat. Ecol. Evol.">
        <title>Megaphylogeny resolves global patterns of mushroom evolution.</title>
        <authorList>
            <person name="Varga T."/>
            <person name="Krizsan K."/>
            <person name="Foldi C."/>
            <person name="Dima B."/>
            <person name="Sanchez-Garcia M."/>
            <person name="Sanchez-Ramirez S."/>
            <person name="Szollosi G.J."/>
            <person name="Szarkandi J.G."/>
            <person name="Papp V."/>
            <person name="Albert L."/>
            <person name="Andreopoulos W."/>
            <person name="Angelini C."/>
            <person name="Antonin V."/>
            <person name="Barry K.W."/>
            <person name="Bougher N.L."/>
            <person name="Buchanan P."/>
            <person name="Buyck B."/>
            <person name="Bense V."/>
            <person name="Catcheside P."/>
            <person name="Chovatia M."/>
            <person name="Cooper J."/>
            <person name="Damon W."/>
            <person name="Desjardin D."/>
            <person name="Finy P."/>
            <person name="Geml J."/>
            <person name="Haridas S."/>
            <person name="Hughes K."/>
            <person name="Justo A."/>
            <person name="Karasinski D."/>
            <person name="Kautmanova I."/>
            <person name="Kiss B."/>
            <person name="Kocsube S."/>
            <person name="Kotiranta H."/>
            <person name="LaButti K.M."/>
            <person name="Lechner B.E."/>
            <person name="Liimatainen K."/>
            <person name="Lipzen A."/>
            <person name="Lukacs Z."/>
            <person name="Mihaltcheva S."/>
            <person name="Morgado L.N."/>
            <person name="Niskanen T."/>
            <person name="Noordeloos M.E."/>
            <person name="Ohm R.A."/>
            <person name="Ortiz-Santana B."/>
            <person name="Ovrebo C."/>
            <person name="Racz N."/>
            <person name="Riley R."/>
            <person name="Savchenko A."/>
            <person name="Shiryaev A."/>
            <person name="Soop K."/>
            <person name="Spirin V."/>
            <person name="Szebenyi C."/>
            <person name="Tomsovsky M."/>
            <person name="Tulloss R.E."/>
            <person name="Uehling J."/>
            <person name="Grigoriev I.V."/>
            <person name="Vagvolgyi C."/>
            <person name="Papp T."/>
            <person name="Martin F.M."/>
            <person name="Miettinen O."/>
            <person name="Hibbett D.S."/>
            <person name="Nagy L.G."/>
        </authorList>
    </citation>
    <scope>NUCLEOTIDE SEQUENCE [LARGE SCALE GENOMIC DNA]</scope>
    <source>
        <strain evidence="1 2">CBS 121175</strain>
    </source>
</reference>
<gene>
    <name evidence="1" type="ORF">FA15DRAFT_605996</name>
</gene>
<proteinExistence type="predicted"/>
<keyword evidence="2" id="KW-1185">Reference proteome</keyword>